<keyword evidence="11" id="KW-0175">Coiled coil</keyword>
<dbReference type="AlphaFoldDB" id="A0A919CS59"/>
<sequence>MRPFDTLIRLSEQQLDEKRKALSRLESGLEVARAGRAALDAELAAEQAAAAQSVEGARTYGAYARQMIARRQAADQLVADAEAAVEAAREEVRTAFAELKRYQITHDARLARIAEEQARKDQAVADETAQNLKRREGDRL</sequence>
<gene>
    <name evidence="13" type="ORF">GCM10017083_47290</name>
</gene>
<dbReference type="Gene3D" id="1.10.287.1700">
    <property type="match status" value="1"/>
</dbReference>
<evidence type="ECO:0000313" key="14">
    <source>
        <dbReference type="Proteomes" id="UP000630353"/>
    </source>
</evidence>
<evidence type="ECO:0000256" key="8">
    <source>
        <dbReference type="ARBA" id="ARBA00022927"/>
    </source>
</evidence>
<keyword evidence="14" id="KW-1185">Reference proteome</keyword>
<proteinExistence type="inferred from homology"/>
<evidence type="ECO:0000256" key="6">
    <source>
        <dbReference type="ARBA" id="ARBA00022500"/>
    </source>
</evidence>
<keyword evidence="7" id="KW-1005">Bacterial flagellum biogenesis</keyword>
<comment type="similarity">
    <text evidence="2">Belongs to the FliJ family.</text>
</comment>
<dbReference type="GO" id="GO:0009288">
    <property type="term" value="C:bacterial-type flagellum"/>
    <property type="evidence" value="ECO:0007669"/>
    <property type="project" value="InterPro"/>
</dbReference>
<dbReference type="RefSeq" id="WP_189994319.1">
    <property type="nucleotide sequence ID" value="NZ_BMZS01000012.1"/>
</dbReference>
<reference evidence="13" key="2">
    <citation type="submission" date="2020-09" db="EMBL/GenBank/DDBJ databases">
        <authorList>
            <person name="Sun Q."/>
            <person name="Kim S."/>
        </authorList>
    </citation>
    <scope>NUCLEOTIDE SEQUENCE</scope>
    <source>
        <strain evidence="13">KCTC 42651</strain>
    </source>
</reference>
<dbReference type="GO" id="GO:0006935">
    <property type="term" value="P:chemotaxis"/>
    <property type="evidence" value="ECO:0007669"/>
    <property type="project" value="UniProtKB-KW"/>
</dbReference>
<evidence type="ECO:0000256" key="1">
    <source>
        <dbReference type="ARBA" id="ARBA00004413"/>
    </source>
</evidence>
<comment type="caution">
    <text evidence="13">The sequence shown here is derived from an EMBL/GenBank/DDBJ whole genome shotgun (WGS) entry which is preliminary data.</text>
</comment>
<dbReference type="InterPro" id="IPR053716">
    <property type="entry name" value="Flag_assembly_chemotaxis_eff"/>
</dbReference>
<evidence type="ECO:0000256" key="3">
    <source>
        <dbReference type="ARBA" id="ARBA00020392"/>
    </source>
</evidence>
<evidence type="ECO:0000256" key="10">
    <source>
        <dbReference type="ARBA" id="ARBA00023225"/>
    </source>
</evidence>
<feature type="coiled-coil region" evidence="11">
    <location>
        <begin position="71"/>
        <end position="105"/>
    </location>
</feature>
<keyword evidence="5" id="KW-1003">Cell membrane</keyword>
<evidence type="ECO:0000256" key="9">
    <source>
        <dbReference type="ARBA" id="ARBA00023136"/>
    </source>
</evidence>
<evidence type="ECO:0000313" key="13">
    <source>
        <dbReference type="EMBL" id="GHD60833.1"/>
    </source>
</evidence>
<keyword evidence="4" id="KW-0813">Transport</keyword>
<dbReference type="Pfam" id="PF02050">
    <property type="entry name" value="FliJ"/>
    <property type="match status" value="1"/>
</dbReference>
<evidence type="ECO:0000256" key="5">
    <source>
        <dbReference type="ARBA" id="ARBA00022475"/>
    </source>
</evidence>
<evidence type="ECO:0000256" key="2">
    <source>
        <dbReference type="ARBA" id="ARBA00010004"/>
    </source>
</evidence>
<protein>
    <recommendedName>
        <fullName evidence="3">Flagellar FliJ protein</fullName>
    </recommendedName>
</protein>
<evidence type="ECO:0000256" key="11">
    <source>
        <dbReference type="SAM" id="Coils"/>
    </source>
</evidence>
<accession>A0A919CS59</accession>
<comment type="subcellular location">
    <subcellularLocation>
        <location evidence="1">Cell membrane</location>
        <topology evidence="1">Peripheral membrane protein</topology>
        <orientation evidence="1">Cytoplasmic side</orientation>
    </subcellularLocation>
</comment>
<organism evidence="13 14">
    <name type="scientific">Thalassobaculum fulvum</name>
    <dbReference type="NCBI Taxonomy" id="1633335"/>
    <lineage>
        <taxon>Bacteria</taxon>
        <taxon>Pseudomonadati</taxon>
        <taxon>Pseudomonadota</taxon>
        <taxon>Alphaproteobacteria</taxon>
        <taxon>Rhodospirillales</taxon>
        <taxon>Thalassobaculaceae</taxon>
        <taxon>Thalassobaculum</taxon>
    </lineage>
</organism>
<keyword evidence="6" id="KW-0145">Chemotaxis</keyword>
<evidence type="ECO:0000256" key="12">
    <source>
        <dbReference type="SAM" id="MobiDB-lite"/>
    </source>
</evidence>
<evidence type="ECO:0000256" key="7">
    <source>
        <dbReference type="ARBA" id="ARBA00022795"/>
    </source>
</evidence>
<dbReference type="InterPro" id="IPR012823">
    <property type="entry name" value="Flagell_FliJ"/>
</dbReference>
<dbReference type="GO" id="GO:0071973">
    <property type="term" value="P:bacterial-type flagellum-dependent cell motility"/>
    <property type="evidence" value="ECO:0007669"/>
    <property type="project" value="InterPro"/>
</dbReference>
<dbReference type="GO" id="GO:0005886">
    <property type="term" value="C:plasma membrane"/>
    <property type="evidence" value="ECO:0007669"/>
    <property type="project" value="UniProtKB-SubCell"/>
</dbReference>
<dbReference type="Proteomes" id="UP000630353">
    <property type="component" value="Unassembled WGS sequence"/>
</dbReference>
<reference evidence="13" key="1">
    <citation type="journal article" date="2014" name="Int. J. Syst. Evol. Microbiol.">
        <title>Complete genome sequence of Corynebacterium casei LMG S-19264T (=DSM 44701T), isolated from a smear-ripened cheese.</title>
        <authorList>
            <consortium name="US DOE Joint Genome Institute (JGI-PGF)"/>
            <person name="Walter F."/>
            <person name="Albersmeier A."/>
            <person name="Kalinowski J."/>
            <person name="Ruckert C."/>
        </authorList>
    </citation>
    <scope>NUCLEOTIDE SEQUENCE</scope>
    <source>
        <strain evidence="13">KCTC 42651</strain>
    </source>
</reference>
<evidence type="ECO:0000256" key="4">
    <source>
        <dbReference type="ARBA" id="ARBA00022448"/>
    </source>
</evidence>
<keyword evidence="10" id="KW-1006">Bacterial flagellum protein export</keyword>
<dbReference type="GO" id="GO:0044781">
    <property type="term" value="P:bacterial-type flagellum organization"/>
    <property type="evidence" value="ECO:0007669"/>
    <property type="project" value="UniProtKB-KW"/>
</dbReference>
<keyword evidence="9" id="KW-0472">Membrane</keyword>
<feature type="region of interest" description="Disordered" evidence="12">
    <location>
        <begin position="116"/>
        <end position="140"/>
    </location>
</feature>
<dbReference type="GO" id="GO:0015031">
    <property type="term" value="P:protein transport"/>
    <property type="evidence" value="ECO:0007669"/>
    <property type="project" value="UniProtKB-KW"/>
</dbReference>
<name>A0A919CS59_9PROT</name>
<keyword evidence="8" id="KW-0653">Protein transport</keyword>
<dbReference type="EMBL" id="BMZS01000012">
    <property type="protein sequence ID" value="GHD60833.1"/>
    <property type="molecule type" value="Genomic_DNA"/>
</dbReference>